<protein>
    <recommendedName>
        <fullName evidence="16">Coagulation factor VIII</fullName>
    </recommendedName>
    <alternativeName>
        <fullName evidence="17">Procoagulant component</fullName>
    </alternativeName>
</protein>
<comment type="subcellular location">
    <subcellularLocation>
        <location evidence="1">Secreted</location>
        <location evidence="1">Extracellular space</location>
    </subcellularLocation>
</comment>
<dbReference type="Pfam" id="PF07731">
    <property type="entry name" value="Cu-oxidase_2"/>
    <property type="match status" value="1"/>
</dbReference>
<evidence type="ECO:0000256" key="3">
    <source>
        <dbReference type="ARBA" id="ARBA00022486"/>
    </source>
</evidence>
<dbReference type="SMART" id="SM00231">
    <property type="entry name" value="FA58C"/>
    <property type="match status" value="2"/>
</dbReference>
<dbReference type="GO" id="GO:0005576">
    <property type="term" value="C:extracellular region"/>
    <property type="evidence" value="ECO:0007669"/>
    <property type="project" value="UniProtKB-SubCell"/>
</dbReference>
<dbReference type="SUPFAM" id="SSF49503">
    <property type="entry name" value="Cupredoxins"/>
    <property type="match status" value="7"/>
</dbReference>
<dbReference type="Pfam" id="PF07732">
    <property type="entry name" value="Cu-oxidase_3"/>
    <property type="match status" value="2"/>
</dbReference>
<dbReference type="PANTHER" id="PTHR46806">
    <property type="entry name" value="F5/8 TYPE C DOMAIN-CONTAINING PROTEIN"/>
    <property type="match status" value="1"/>
</dbReference>
<evidence type="ECO:0000256" key="15">
    <source>
        <dbReference type="ARBA" id="ARBA00063990"/>
    </source>
</evidence>
<dbReference type="OrthoDB" id="2121828at2759"/>
<feature type="non-terminal residue" evidence="22">
    <location>
        <position position="1"/>
    </location>
</feature>
<evidence type="ECO:0000256" key="2">
    <source>
        <dbReference type="ARBA" id="ARBA00010609"/>
    </source>
</evidence>
<dbReference type="GO" id="GO:0005886">
    <property type="term" value="C:plasma membrane"/>
    <property type="evidence" value="ECO:0007669"/>
    <property type="project" value="TreeGrafter"/>
</dbReference>
<keyword evidence="8 20" id="KW-0732">Signal</keyword>
<organism evidence="22 23">
    <name type="scientific">Galemys pyrenaicus</name>
    <name type="common">Iberian desman</name>
    <name type="synonym">Pyrenean desman</name>
    <dbReference type="NCBI Taxonomy" id="202257"/>
    <lineage>
        <taxon>Eukaryota</taxon>
        <taxon>Metazoa</taxon>
        <taxon>Chordata</taxon>
        <taxon>Craniata</taxon>
        <taxon>Vertebrata</taxon>
        <taxon>Euteleostomi</taxon>
        <taxon>Mammalia</taxon>
        <taxon>Eutheria</taxon>
        <taxon>Laurasiatheria</taxon>
        <taxon>Eulipotyphla</taxon>
        <taxon>Talpidae</taxon>
        <taxon>Galemys</taxon>
    </lineage>
</organism>
<dbReference type="Gene3D" id="2.60.120.260">
    <property type="entry name" value="Galactose-binding domain-like"/>
    <property type="match status" value="2"/>
</dbReference>
<dbReference type="SUPFAM" id="SSF49785">
    <property type="entry name" value="Galactose-binding domain-like"/>
    <property type="match status" value="2"/>
</dbReference>
<evidence type="ECO:0000313" key="23">
    <source>
        <dbReference type="Proteomes" id="UP000700334"/>
    </source>
</evidence>
<feature type="disulfide bond" evidence="18">
    <location>
        <begin position="564"/>
        <end position="590"/>
    </location>
</feature>
<feature type="compositionally biased region" description="Polar residues" evidence="19">
    <location>
        <begin position="825"/>
        <end position="836"/>
    </location>
</feature>
<feature type="region of interest" description="Disordered" evidence="19">
    <location>
        <begin position="1308"/>
        <end position="1382"/>
    </location>
</feature>
<dbReference type="PROSITE" id="PS01286">
    <property type="entry name" value="FA58C_2"/>
    <property type="match status" value="2"/>
</dbReference>
<evidence type="ECO:0000256" key="13">
    <source>
        <dbReference type="ARBA" id="ARBA00023180"/>
    </source>
</evidence>
<feature type="compositionally biased region" description="Basic and acidic residues" evidence="19">
    <location>
        <begin position="1469"/>
        <end position="1480"/>
    </location>
</feature>
<keyword evidence="7" id="KW-0479">Metal-binding</keyword>
<feature type="domain" description="F5/8 type C" evidence="21">
    <location>
        <begin position="2134"/>
        <end position="2282"/>
    </location>
</feature>
<accession>A0A8J6DTJ3</accession>
<feature type="disulfide bond" evidence="18">
    <location>
        <begin position="2134"/>
        <end position="2282"/>
    </location>
</feature>
<feature type="disulfide bond" evidence="18">
    <location>
        <begin position="2012"/>
        <end position="2016"/>
    </location>
</feature>
<keyword evidence="11" id="KW-0094">Blood coagulation</keyword>
<keyword evidence="5" id="KW-0765">Sulfation</keyword>
<dbReference type="EMBL" id="JAGFMF010011477">
    <property type="protein sequence ID" value="KAG8521362.1"/>
    <property type="molecule type" value="Genomic_DNA"/>
</dbReference>
<dbReference type="Pfam" id="PF00754">
    <property type="entry name" value="F5_F8_type_C"/>
    <property type="match status" value="2"/>
</dbReference>
<evidence type="ECO:0000256" key="6">
    <source>
        <dbReference type="ARBA" id="ARBA00022696"/>
    </source>
</evidence>
<keyword evidence="9" id="KW-0677">Repeat</keyword>
<evidence type="ECO:0000313" key="22">
    <source>
        <dbReference type="EMBL" id="KAG8521362.1"/>
    </source>
</evidence>
<evidence type="ECO:0000256" key="9">
    <source>
        <dbReference type="ARBA" id="ARBA00022737"/>
    </source>
</evidence>
<dbReference type="FunFam" id="2.60.40.420:FF:000011">
    <property type="entry name" value="Coagulation factor VIII (Predicted)"/>
    <property type="match status" value="1"/>
</dbReference>
<dbReference type="PROSITE" id="PS01285">
    <property type="entry name" value="FA58C_1"/>
    <property type="match status" value="2"/>
</dbReference>
<keyword evidence="10" id="KW-0106">Calcium</keyword>
<evidence type="ECO:0000256" key="5">
    <source>
        <dbReference type="ARBA" id="ARBA00022641"/>
    </source>
</evidence>
<name>A0A8J6DTJ3_GALPY</name>
<dbReference type="InterPro" id="IPR000421">
    <property type="entry name" value="FA58C"/>
</dbReference>
<dbReference type="InterPro" id="IPR008979">
    <property type="entry name" value="Galactose-bd-like_sf"/>
</dbReference>
<dbReference type="Proteomes" id="UP000700334">
    <property type="component" value="Unassembled WGS sequence"/>
</dbReference>
<feature type="region of interest" description="Disordered" evidence="19">
    <location>
        <begin position="879"/>
        <end position="919"/>
    </location>
</feature>
<feature type="region of interest" description="Disordered" evidence="19">
    <location>
        <begin position="1177"/>
        <end position="1197"/>
    </location>
</feature>
<keyword evidence="4" id="KW-0964">Secreted</keyword>
<comment type="function">
    <text evidence="14">Factor VIII, along with calcium and phospholipid, acts as a cofactor for factor IXa when it converts factor X to the activated form, factor Xa.</text>
</comment>
<evidence type="ECO:0000256" key="10">
    <source>
        <dbReference type="ARBA" id="ARBA00022837"/>
    </source>
</evidence>
<feature type="disulfide bond" evidence="18">
    <location>
        <begin position="170"/>
        <end position="196"/>
    </location>
</feature>
<dbReference type="GO" id="GO:0007596">
    <property type="term" value="P:blood coagulation"/>
    <property type="evidence" value="ECO:0007669"/>
    <property type="project" value="UniProtKB-KW"/>
</dbReference>
<evidence type="ECO:0000256" key="17">
    <source>
        <dbReference type="ARBA" id="ARBA00078860"/>
    </source>
</evidence>
<proteinExistence type="inferred from homology"/>
<evidence type="ECO:0000256" key="4">
    <source>
        <dbReference type="ARBA" id="ARBA00022525"/>
    </source>
</evidence>
<dbReference type="InterPro" id="IPR011706">
    <property type="entry name" value="Cu-oxidase_C"/>
</dbReference>
<evidence type="ECO:0000256" key="14">
    <source>
        <dbReference type="ARBA" id="ARBA00059694"/>
    </source>
</evidence>
<keyword evidence="6" id="KW-0356">Hemostasis</keyword>
<dbReference type="GO" id="GO:0038023">
    <property type="term" value="F:signaling receptor activity"/>
    <property type="evidence" value="ECO:0007669"/>
    <property type="project" value="TreeGrafter"/>
</dbReference>
<dbReference type="CDD" id="cd00057">
    <property type="entry name" value="FA58C"/>
    <property type="match status" value="2"/>
</dbReference>
<evidence type="ECO:0000256" key="19">
    <source>
        <dbReference type="SAM" id="MobiDB-lite"/>
    </source>
</evidence>
<keyword evidence="13" id="KW-0325">Glycoprotein</keyword>
<dbReference type="PANTHER" id="PTHR46806:SF7">
    <property type="entry name" value="COAGULATION FACTOR VIII"/>
    <property type="match status" value="1"/>
</dbReference>
<feature type="disulfide bond" evidence="18">
    <location>
        <begin position="713"/>
        <end position="794"/>
    </location>
</feature>
<feature type="disulfide bond" evidence="18">
    <location>
        <begin position="1945"/>
        <end position="1971"/>
    </location>
</feature>
<dbReference type="FunFam" id="2.60.40.420:FF:000035">
    <property type="entry name" value="Coagulation factor VIII (Predicted)"/>
    <property type="match status" value="1"/>
</dbReference>
<evidence type="ECO:0000256" key="1">
    <source>
        <dbReference type="ARBA" id="ARBA00004239"/>
    </source>
</evidence>
<dbReference type="PROSITE" id="PS50022">
    <property type="entry name" value="FA58C_3"/>
    <property type="match status" value="2"/>
</dbReference>
<dbReference type="GO" id="GO:0016491">
    <property type="term" value="F:oxidoreductase activity"/>
    <property type="evidence" value="ECO:0007669"/>
    <property type="project" value="InterPro"/>
</dbReference>
<dbReference type="InterPro" id="IPR050633">
    <property type="entry name" value="Neuropilin_MCO_CoagFactor"/>
</dbReference>
<keyword evidence="23" id="KW-1185">Reference proteome</keyword>
<evidence type="ECO:0000256" key="16">
    <source>
        <dbReference type="ARBA" id="ARBA00067781"/>
    </source>
</evidence>
<dbReference type="InterPro" id="IPR024715">
    <property type="entry name" value="Factor_5/8-like"/>
</dbReference>
<feature type="compositionally biased region" description="Gly residues" evidence="19">
    <location>
        <begin position="1344"/>
        <end position="1354"/>
    </location>
</feature>
<evidence type="ECO:0000256" key="7">
    <source>
        <dbReference type="ARBA" id="ARBA00022723"/>
    </source>
</evidence>
<feature type="signal peptide" evidence="20">
    <location>
        <begin position="1"/>
        <end position="19"/>
    </location>
</feature>
<dbReference type="FunFam" id="2.60.120.260:FF:000002">
    <property type="entry name" value="Coagulation factor VIII"/>
    <property type="match status" value="2"/>
</dbReference>
<dbReference type="PROSITE" id="PS00079">
    <property type="entry name" value="MULTICOPPER_OXIDASE1"/>
    <property type="match status" value="2"/>
</dbReference>
<feature type="domain" description="F5/8 type C" evidence="21">
    <location>
        <begin position="2287"/>
        <end position="2439"/>
    </location>
</feature>
<comment type="similarity">
    <text evidence="2">Belongs to the multicopper oxidase family.</text>
</comment>
<dbReference type="PIRSF" id="PIRSF000354">
    <property type="entry name" value="Factors_V_VIII"/>
    <property type="match status" value="1"/>
</dbReference>
<comment type="subunit">
    <text evidence="15">Interacts with vWF. vWF binding is essential for the stabilization of F8 in circulation.</text>
</comment>
<evidence type="ECO:0000256" key="8">
    <source>
        <dbReference type="ARBA" id="ARBA00022729"/>
    </source>
</evidence>
<feature type="region of interest" description="Disordered" evidence="19">
    <location>
        <begin position="1683"/>
        <end position="1704"/>
    </location>
</feature>
<feature type="region of interest" description="Disordered" evidence="19">
    <location>
        <begin position="1452"/>
        <end position="1486"/>
    </location>
</feature>
<sequence length="2511" mass="275706">MHAALCTCLLLGLLPAARGATRRYHLGAVSLPWDYTQGDLQGGLHRSAHAAPSPAPGSSSLVHKKTVFVEFTDHLFSTAKPRSPWMGLLGPTLRAEVSDTVVVTLKNMASHPVSLHAVGVSYWKASEGTKYEDQTSQKEKDDDKVLPGESHTYVWQVLGNSGPMASDPPCLTYSYFSHVDLVKDLNSGLVGALLVCRAGTLAKESTPTPNEFVLLFAVFAEGKSWYSNTDDSLVRAPEIHTINGYVNRSLPGMRGSASITKQDAVSWGLAPPAWATFTGPTELLLRPAYWHVLVMGTTPEVHSIFLEGHTFLVRNHRQASLEISPVTFLTAQTVLTDLGQFLLFCHIPSHQHGTSAGMEAYVKVENCPEERQVRRKTSQDYDDDGLYDSDMDVVGFGDDSPRPSFQMRSVAKRHPKTWVHYIAAEEEDWDYAPAAEAHGNRSYKSLYLDKGPQRIGSKYKKARFVAYTDETFATRAAAPLEAGILGPLLHGEVGDSLLIIFKNQASRPYNIHPHGIADVSPLHAGRLPKGVKHLKDLPIQPGEIFKYKWTVTLEDGPTKADPRCLTRYYASTVNRERDLASGLIGPLLICSKESVDKRGNQEERDLNIGLQMCHMCDQSFSSASSLPMRHYQMMSDKRNVILFSVFDENQSWYLTENMQRFLPSADGVQAQDPEFQASNIMHSECSSPGVQGATNRDQSINGYVFDNLRLSVCLHEVAYWYILSVGAQTDFLSVFFSGYTFKHKMVYEDTLTLFPFSGETVFMSMENPGLWVLGCHNSEFRIRGMTALLEVSSCDRNTDRDYYDTYEEIPAALMNENDAIEPRSFSVNSRHPSSRPQPFKFRTAPENGTQEASHQSGERVQLLLEQSVPASDVLTLLGQTPTPRALPRSDLQDATAEAADHSAGATESNEGPSELSHLRVGGSRVLAPEPELQLRSNETLGTAIIGEATKLDSKVSSSSKSVITSSTVPSDKLATSARKTVSIRPPSMPVPISSPPDTSVFGKSSSHLIGSGVPVGLSEGGNGSKLLDSTSVTSQESSLRENVFSMESDELFREQRLQEPASLTKMNVSLIKTNKSQMNPADKKIHTDRPTLLIENRTSVWQDFVLGNNTELQEVTSLTHNETSMDKSTTALGLSHVSQETTSSDSTEMAQTKESHVENTALPFFKMLFSPDSANRLKRTQDKDPLSSGQRPGPKQLASLGYMRHQNLLSENKMVVGEDEFTKKTRLERRSLPDTKNMALSDVVSAQINDIHTQENKPREEMGRQETLMQENVVLPQVHTVPGTKHFLKNSFSGSEATLMGERCSGAAKEGVAPGQQDSLCQRGRREQDLTQVTPPLETEAGKEGLGGSRGGSRGLEPALGTGPPAEVALTTPQPEGHRADYDEVFPAETRREDFDIYGEDENQDLRSFQKKTRHYFIAAVERLWDYGMGTSPGAPRSGHYWRWDRPETPLAQPGDIRVNAGPGGDANSRVRTDSGRLEKGSMGQQWGAGVLSDGAGISKVSVVALGTPEGHGAGFECWGAERAWAGGERCVSWGGARVTGTQGRAGGGRDWRRGRLEMGSAGPKGRAEPLGPGHCSLGHFSSHGRPSCSSAALTLTGDTLGWLTVALVPMLGRPRTGAGHTGHYPSPQATVHAGRRAHAVEARGRVQQAQLPSCATPLPGPGVPSQACVPAPAPLARGVHAAQGRAQPQVRCRAGSGRRAKPSEFTYPTASVVLPVTSRQPPASWGCPLWLGAWARSKRGHTSRVGVDERERGFGAAHTEEQLLLAQPVVDTRAASPTWGPCHPCPSPLPGAPACHFLFLSRAQHGGVPQFKKVVFQEFTDASFTQPLYRGELTEHLGLLGPYIRAEVEDSIMVCVAPRPLCPSTGSEALLGLTGQLSPERAAGITFKNQASRPYSFYSSLISYEEDLRGEAASRRKRVEPNETRSYLWRVQQHMAPSAPEFDCKAWAYFSDVDLERDAHSGLMGPLLICRPNTLSAAHGRQVTVQEFALLFTVFDESKSWYFTENLERNCGVHCHTNAEDPAVKEHYRFHAVNGYVMDTLPGLVTAQGQRTRWHLLSMGSSENIHSIHFSGHVFTVRKKEEYKGAVCSLYPGVFETVEMVPPRAGIWRVECLVGEHLRAGMSALLLVYSSECHVPLGMASRHIRDFQITASGQHGQWAPKLARLHQSGSVNAWSTKEPFSWIQVDLLEPKIIHSIMTQGARQRLSSLYISQFIVMYSADGKSWRSYRGNSTGTLMVFFGNVDSSGIKHNIFNPPIIARYFRLHPTHYSIRSTLRMELLGCDLNSCSMPLGMESRAISDTQISASSYLKNAFAAWSPSQARLHLQGRTNAWRPQVDDPKEWLQVDFQKTVKVTGVTTQGVKSLLASMFVKEFLISSSQDGRSWTVYLQHGQVKVFHGNEDAFTPVLNSLEPPLLTRYLRIHPKSWVHHVALRLEVLGCEAQPLSWGPGPAPAPCRACASSPTLLCTPGTDGPGPPKRRHCPEPCMLRACCHLPVWPCFHELQRGKRPSAG</sequence>
<dbReference type="InterPro" id="IPR011707">
    <property type="entry name" value="Cu-oxidase-like_N"/>
</dbReference>
<dbReference type="GO" id="GO:0005507">
    <property type="term" value="F:copper ion binding"/>
    <property type="evidence" value="ECO:0007669"/>
    <property type="project" value="InterPro"/>
</dbReference>
<feature type="compositionally biased region" description="Polar residues" evidence="19">
    <location>
        <begin position="846"/>
        <end position="855"/>
    </location>
</feature>
<dbReference type="InterPro" id="IPR033138">
    <property type="entry name" value="Cu_oxidase_CS"/>
</dbReference>
<dbReference type="FunFam" id="2.60.40.420:FF:000026">
    <property type="entry name" value="Coagulation factor VIII (Predicted)"/>
    <property type="match status" value="1"/>
</dbReference>
<evidence type="ECO:0000256" key="18">
    <source>
        <dbReference type="PIRSR" id="PIRSR000354-1"/>
    </source>
</evidence>
<dbReference type="GO" id="GO:0031091">
    <property type="term" value="C:platelet alpha granule"/>
    <property type="evidence" value="ECO:0007669"/>
    <property type="project" value="UniProtKB-ARBA"/>
</dbReference>
<evidence type="ECO:0000256" key="20">
    <source>
        <dbReference type="SAM" id="SignalP"/>
    </source>
</evidence>
<dbReference type="InterPro" id="IPR008972">
    <property type="entry name" value="Cupredoxin"/>
</dbReference>
<dbReference type="Gene3D" id="2.60.40.420">
    <property type="entry name" value="Cupredoxins - blue copper proteins"/>
    <property type="match status" value="8"/>
</dbReference>
<dbReference type="GO" id="GO:0006953">
    <property type="term" value="P:acute-phase response"/>
    <property type="evidence" value="ECO:0007669"/>
    <property type="project" value="UniProtKB-KW"/>
</dbReference>
<evidence type="ECO:0000259" key="21">
    <source>
        <dbReference type="PROSITE" id="PS50022"/>
    </source>
</evidence>
<evidence type="ECO:0000256" key="11">
    <source>
        <dbReference type="ARBA" id="ARBA00023084"/>
    </source>
</evidence>
<feature type="region of interest" description="Disordered" evidence="19">
    <location>
        <begin position="975"/>
        <end position="1005"/>
    </location>
</feature>
<keyword evidence="12 18" id="KW-1015">Disulfide bond</keyword>
<reference evidence="22" key="1">
    <citation type="journal article" date="2021" name="Evol. Appl.">
        <title>The genome of the Pyrenean desman and the effects of bottlenecks and inbreeding on the genomic landscape of an endangered species.</title>
        <authorList>
            <person name="Escoda L."/>
            <person name="Castresana J."/>
        </authorList>
    </citation>
    <scope>NUCLEOTIDE SEQUENCE</scope>
    <source>
        <strain evidence="22">IBE-C5619</strain>
    </source>
</reference>
<keyword evidence="3" id="KW-0011">Acute phase</keyword>
<comment type="caution">
    <text evidence="22">The sequence shown here is derived from an EMBL/GenBank/DDBJ whole genome shotgun (WGS) entry which is preliminary data.</text>
</comment>
<feature type="region of interest" description="Disordered" evidence="19">
    <location>
        <begin position="824"/>
        <end position="858"/>
    </location>
</feature>
<feature type="chain" id="PRO_5035288886" description="Coagulation factor VIII" evidence="20">
    <location>
        <begin position="20"/>
        <end position="2511"/>
    </location>
</feature>
<evidence type="ECO:0000256" key="12">
    <source>
        <dbReference type="ARBA" id="ARBA00023157"/>
    </source>
</evidence>
<gene>
    <name evidence="22" type="ORF">J0S82_015906</name>
</gene>